<dbReference type="Pfam" id="PF10237">
    <property type="entry name" value="N6-adenineMlase"/>
    <property type="match status" value="1"/>
</dbReference>
<dbReference type="InterPro" id="IPR041370">
    <property type="entry name" value="Mlase_EEF1AKMT1/ZCCHC4"/>
</dbReference>
<dbReference type="PANTHER" id="PTHR13200">
    <property type="entry name" value="EEF1A LYSINE METHYLTRANSFERASE 1"/>
    <property type="match status" value="1"/>
</dbReference>
<evidence type="ECO:0000256" key="1">
    <source>
        <dbReference type="ARBA" id="ARBA00004496"/>
    </source>
</evidence>
<protein>
    <recommendedName>
        <fullName evidence="7">N6-adenine methyltransferase</fullName>
    </recommendedName>
</protein>
<sequence length="211" mass="24884">MIKQNNFIENSVSVGEGEDNNSIMPDNFRERRDLEQYFFTKNTIEHLLSSFTMAVPNPEDLEKKLCLICAPTLAKAFHERLGLKITILDIDERFKELPGFKYFDLQAPIPFENEFEYILFDPPFFYITLDQMSKAIQVVANGKKDIKLMMSFMIRDEAQVKQSFKMFNLERTQYQLEYATVKPNRWENYGLYANVDLPMIKRMKKKGGSKW</sequence>
<dbReference type="InterPro" id="IPR019369">
    <property type="entry name" value="Efm5/EEF1AKMT1"/>
</dbReference>
<dbReference type="EMBL" id="CCKQ01018551">
    <property type="protein sequence ID" value="CDW90527.1"/>
    <property type="molecule type" value="Genomic_DNA"/>
</dbReference>
<dbReference type="GO" id="GO:0032259">
    <property type="term" value="P:methylation"/>
    <property type="evidence" value="ECO:0007669"/>
    <property type="project" value="UniProtKB-KW"/>
</dbReference>
<dbReference type="InParanoid" id="A0A078BB95"/>
<gene>
    <name evidence="5" type="primary">Contig17060.g18174</name>
    <name evidence="5" type="ORF">STYLEM_19671</name>
</gene>
<dbReference type="AlphaFoldDB" id="A0A078BB95"/>
<proteinExistence type="predicted"/>
<keyword evidence="6" id="KW-1185">Reference proteome</keyword>
<dbReference type="Proteomes" id="UP000039865">
    <property type="component" value="Unassembled WGS sequence"/>
</dbReference>
<evidence type="ECO:0000256" key="3">
    <source>
        <dbReference type="ARBA" id="ARBA00022603"/>
    </source>
</evidence>
<evidence type="ECO:0000313" key="6">
    <source>
        <dbReference type="Proteomes" id="UP000039865"/>
    </source>
</evidence>
<keyword evidence="3" id="KW-0489">Methyltransferase</keyword>
<evidence type="ECO:0000313" key="5">
    <source>
        <dbReference type="EMBL" id="CDW90527.1"/>
    </source>
</evidence>
<evidence type="ECO:0000256" key="4">
    <source>
        <dbReference type="ARBA" id="ARBA00022679"/>
    </source>
</evidence>
<keyword evidence="4" id="KW-0808">Transferase</keyword>
<keyword evidence="2" id="KW-0963">Cytoplasm</keyword>
<dbReference type="GO" id="GO:0016279">
    <property type="term" value="F:protein-lysine N-methyltransferase activity"/>
    <property type="evidence" value="ECO:0007669"/>
    <property type="project" value="InterPro"/>
</dbReference>
<accession>A0A078BB95</accession>
<dbReference type="OrthoDB" id="206354at2759"/>
<comment type="subcellular location">
    <subcellularLocation>
        <location evidence="1">Cytoplasm</location>
    </subcellularLocation>
</comment>
<name>A0A078BB95_STYLE</name>
<evidence type="ECO:0000256" key="2">
    <source>
        <dbReference type="ARBA" id="ARBA00022490"/>
    </source>
</evidence>
<dbReference type="PANTHER" id="PTHR13200:SF0">
    <property type="entry name" value="EEF1A LYSINE METHYLTRANSFERASE 1"/>
    <property type="match status" value="1"/>
</dbReference>
<organism evidence="5 6">
    <name type="scientific">Stylonychia lemnae</name>
    <name type="common">Ciliate</name>
    <dbReference type="NCBI Taxonomy" id="5949"/>
    <lineage>
        <taxon>Eukaryota</taxon>
        <taxon>Sar</taxon>
        <taxon>Alveolata</taxon>
        <taxon>Ciliophora</taxon>
        <taxon>Intramacronucleata</taxon>
        <taxon>Spirotrichea</taxon>
        <taxon>Stichotrichia</taxon>
        <taxon>Sporadotrichida</taxon>
        <taxon>Oxytrichidae</taxon>
        <taxon>Stylonychinae</taxon>
        <taxon>Stylonychia</taxon>
    </lineage>
</organism>
<evidence type="ECO:0008006" key="7">
    <source>
        <dbReference type="Google" id="ProtNLM"/>
    </source>
</evidence>
<reference evidence="5 6" key="1">
    <citation type="submission" date="2014-06" db="EMBL/GenBank/DDBJ databases">
        <authorList>
            <person name="Swart Estienne"/>
        </authorList>
    </citation>
    <scope>NUCLEOTIDE SEQUENCE [LARGE SCALE GENOMIC DNA]</scope>
    <source>
        <strain evidence="5 6">130c</strain>
    </source>
</reference>
<dbReference type="GO" id="GO:0005737">
    <property type="term" value="C:cytoplasm"/>
    <property type="evidence" value="ECO:0007669"/>
    <property type="project" value="UniProtKB-SubCell"/>
</dbReference>